<evidence type="ECO:0000256" key="22">
    <source>
        <dbReference type="PROSITE-ProRule" id="PRU00333"/>
    </source>
</evidence>
<evidence type="ECO:0000256" key="2">
    <source>
        <dbReference type="ARBA" id="ARBA00001947"/>
    </source>
</evidence>
<dbReference type="Pfam" id="PF02607">
    <property type="entry name" value="B12-binding_2"/>
    <property type="match status" value="1"/>
</dbReference>
<evidence type="ECO:0000259" key="23">
    <source>
        <dbReference type="PROSITE" id="PS50970"/>
    </source>
</evidence>
<dbReference type="InterPro" id="IPR036724">
    <property type="entry name" value="Cobalamin-bd_sf"/>
</dbReference>
<keyword evidence="13 21" id="KW-0479">Metal-binding</keyword>
<comment type="function">
    <text evidence="18 21">Catalyzes the transfer of a methyl group from methyl-cobalamin to homocysteine, yielding enzyme-bound cob(I)alamin and methionine. Subsequently, remethylates the cofactor using methyltetrahydrofolate.</text>
</comment>
<protein>
    <recommendedName>
        <fullName evidence="7 20">Methionine synthase</fullName>
        <ecNumber evidence="6 20">2.1.1.13</ecNumber>
    </recommendedName>
    <alternativeName>
        <fullName evidence="19 21">5-methyltetrahydrofolate--homocysteine methyltransferase</fullName>
    </alternativeName>
</protein>
<comment type="caution">
    <text evidence="28">The sequence shown here is derived from an EMBL/GenBank/DDBJ whole genome shotgun (WGS) entry which is preliminary data.</text>
</comment>
<dbReference type="InterPro" id="IPR050554">
    <property type="entry name" value="Met_Synthase/Corrinoid"/>
</dbReference>
<comment type="cofactor">
    <cofactor evidence="2 21 22">
        <name>Zn(2+)</name>
        <dbReference type="ChEBI" id="CHEBI:29105"/>
    </cofactor>
</comment>
<sequence length="1240" mass="136906">MATRPPVTPIRQITAQISEQLESRILILDGAMGTMIQDHKLEEAAFRGERFKDWPCDVKGNNDLLVLTQPAIIKDIHKQYLLAGADIIETNTFNATRIAMADYEMQDLSVEINLEGARLARAAADEVSAETGRACYVAGVLGPTNRTCSISPDVNDPGYRNVSFDELVDAYIESIEALLEGGADIIMVETIFDTLNAKAALFAIETVFEQLALRVPIMISGTITDASGRTLTGQTTEAFYNSLRHVKPLSIGLNCALGPQELRPYVQELSKIAECYVSAHPNAGLPNEFGGYDESPEEMASVIGEWAQEGFLNIIGGCCGSTPAHISAIREAVISHAPRALPDIPVACRLSGLEPLTIDANSLFVNVGERTNVTGSAAFLRLIKNGEYETALSVAREQVENGAQIIDINMDEGMLDGVEVMQKFLNLIASEPDISRVPIMIDSSKWEVIEAGLKCIQGKGIVNSISLKEGEAQFIHHAKLVKRYGAAAIIMAFDEQGQADTKARKIEICTRAYRVLVDKVGFPPEDIIFDPNIFAIATGIDEHDNYAVDFIEATREIKRTLPHAMISGGVSNVSFSFRGNNPVREAIHAVFLYHAIQAGMDMGIVNAGQLAIYDDIDSELKARVEAVVQNLPCPVADSNNTEQLLEIAEKFRGDGSQAAKKEDLEWRSWEVSQRLAHALVKGITDFIDEDTEEARQQATRPLDVIEGPLMDGMNVVGDLFGSGKMFLPQVVKSARVMKKAVAYLNPYIELEKVEGQSNGKILMVTVKGDVHDIGKNIVGVVLACNGYEVIDLGVMVPVEKIIEVAKAENVDIIGMSGLITPSLDEMVHNVKAFHKAGLTIPSIIGGATCSKIHTAVKIAPHAPTGAIYIADASRAVPMVSKLISNETRQATIDATYDEYQMMRDKRNSQEKRKQIIPIAAARDNRCQHDWANYTPFVPNQLGRQVFDDYPLEDLVERIDWTPFFRSWELHGHFPKILDDKVVGEEARKLFADGKAMLKQIIDEKWLTAKAVIGLFPANTVNHDDIELYTDETRTTVEMTTHHLRMQIERVGNDNFCLADFVAPKDSGVADYMGGFAVTAGHGIDEHIARFEANHDDYNAIMLKCLADRLAEAFAERMHERVRKEFWGYAADEDLDNTALIREKYKGIRPAPGYPACPDHTEKGLLWDLLKPDETIGLNITESYAMFPTAAVSGWYFAHPQSRYFGVTNIGRDQVEDYAKRKGMSIEETERWLAPVLDYDV</sequence>
<keyword evidence="10 21" id="KW-0846">Cobalamin</keyword>
<dbReference type="Gene3D" id="3.10.196.10">
    <property type="entry name" value="Vitamin B12-dependent methionine synthase, activation domain"/>
    <property type="match status" value="1"/>
</dbReference>
<name>A0ABQ4PAQ4_9GAMM</name>
<dbReference type="SUPFAM" id="SSF56507">
    <property type="entry name" value="Methionine synthase activation domain-like"/>
    <property type="match status" value="1"/>
</dbReference>
<evidence type="ECO:0000256" key="20">
    <source>
        <dbReference type="NCBIfam" id="TIGR02082"/>
    </source>
</evidence>
<evidence type="ECO:0000313" key="29">
    <source>
        <dbReference type="Proteomes" id="UP000761574"/>
    </source>
</evidence>
<dbReference type="Gene3D" id="1.10.288.10">
    <property type="entry name" value="Cobalamin-dependent Methionine Synthase, domain 2"/>
    <property type="match status" value="1"/>
</dbReference>
<evidence type="ECO:0000256" key="8">
    <source>
        <dbReference type="ARBA" id="ARBA00022603"/>
    </source>
</evidence>
<evidence type="ECO:0000256" key="3">
    <source>
        <dbReference type="ARBA" id="ARBA00001956"/>
    </source>
</evidence>
<dbReference type="PIRSF" id="PIRSF000381">
    <property type="entry name" value="MetH"/>
    <property type="match status" value="1"/>
</dbReference>
<evidence type="ECO:0000256" key="7">
    <source>
        <dbReference type="ARBA" id="ARBA00013998"/>
    </source>
</evidence>
<evidence type="ECO:0000256" key="12">
    <source>
        <dbReference type="ARBA" id="ARBA00022691"/>
    </source>
</evidence>
<comment type="domain">
    <text evidence="21">Modular enzyme with four functionally distinct domains. The isolated Hcy-binding domain catalyzes methyl transfer from free methylcobalamin to homocysteine. The Hcy-binding domain in association with the pterin-binding domain catalyzes the methylation of cob(I)alamin by methyltetrahydrofolate and the methylation of homocysteine. The B12-binding domain binds the cofactor. The AdoMet activation domain binds S-adenosyl-L-methionine. Under aerobic conditions cob(I)alamin can be converted to inactive cob(II)alamin. Reductive methylation by S-adenosyl-L-methionine and flavodoxin regenerates methylcobalamin.</text>
</comment>
<dbReference type="SUPFAM" id="SSF52242">
    <property type="entry name" value="Cobalamin (vitamin B12)-binding domain"/>
    <property type="match status" value="1"/>
</dbReference>
<dbReference type="SUPFAM" id="SSF51717">
    <property type="entry name" value="Dihydropteroate synthetase-like"/>
    <property type="match status" value="1"/>
</dbReference>
<dbReference type="CDD" id="cd02069">
    <property type="entry name" value="methionine_synthase_B12_BD"/>
    <property type="match status" value="1"/>
</dbReference>
<dbReference type="EMBL" id="BPFB01000009">
    <property type="protein sequence ID" value="GIU44571.1"/>
    <property type="molecule type" value="Genomic_DNA"/>
</dbReference>
<evidence type="ECO:0000256" key="6">
    <source>
        <dbReference type="ARBA" id="ARBA00012032"/>
    </source>
</evidence>
<evidence type="ECO:0000259" key="27">
    <source>
        <dbReference type="PROSITE" id="PS51337"/>
    </source>
</evidence>
<dbReference type="PROSITE" id="PS50972">
    <property type="entry name" value="PTERIN_BINDING"/>
    <property type="match status" value="1"/>
</dbReference>
<dbReference type="InterPro" id="IPR003726">
    <property type="entry name" value="HCY_dom"/>
</dbReference>
<dbReference type="NCBIfam" id="NF007024">
    <property type="entry name" value="PRK09490.1"/>
    <property type="match status" value="1"/>
</dbReference>
<dbReference type="Pfam" id="PF00809">
    <property type="entry name" value="Pterin_bind"/>
    <property type="match status" value="1"/>
</dbReference>
<dbReference type="RefSeq" id="WP_119977655.1">
    <property type="nucleotide sequence ID" value="NZ_BPFB01000009.1"/>
</dbReference>
<evidence type="ECO:0000256" key="19">
    <source>
        <dbReference type="ARBA" id="ARBA00031040"/>
    </source>
</evidence>
<feature type="domain" description="Pterin-binding" evidence="24">
    <location>
        <begin position="364"/>
        <end position="628"/>
    </location>
</feature>
<dbReference type="Pfam" id="PF02574">
    <property type="entry name" value="S-methyl_trans"/>
    <property type="match status" value="1"/>
</dbReference>
<dbReference type="CDD" id="cd00740">
    <property type="entry name" value="MeTr"/>
    <property type="match status" value="1"/>
</dbReference>
<dbReference type="PANTHER" id="PTHR45833">
    <property type="entry name" value="METHIONINE SYNTHASE"/>
    <property type="match status" value="1"/>
</dbReference>
<dbReference type="PROSITE" id="PS51332">
    <property type="entry name" value="B12_BINDING"/>
    <property type="match status" value="1"/>
</dbReference>
<keyword evidence="11 21" id="KW-0808">Transferase</keyword>
<dbReference type="SUPFAM" id="SSF47644">
    <property type="entry name" value="Methionine synthase domain"/>
    <property type="match status" value="1"/>
</dbReference>
<evidence type="ECO:0000256" key="16">
    <source>
        <dbReference type="ARBA" id="ARBA00023167"/>
    </source>
</evidence>
<organism evidence="28 29">
    <name type="scientific">Shewanella algidipiscicola</name>
    <dbReference type="NCBI Taxonomy" id="614070"/>
    <lineage>
        <taxon>Bacteria</taxon>
        <taxon>Pseudomonadati</taxon>
        <taxon>Pseudomonadota</taxon>
        <taxon>Gammaproteobacteria</taxon>
        <taxon>Alteromonadales</taxon>
        <taxon>Shewanellaceae</taxon>
        <taxon>Shewanella</taxon>
    </lineage>
</organism>
<dbReference type="EC" id="2.1.1.13" evidence="6 20"/>
<dbReference type="PROSITE" id="PS50974">
    <property type="entry name" value="ADOMET_ACTIVATION"/>
    <property type="match status" value="1"/>
</dbReference>
<keyword evidence="29" id="KW-1185">Reference proteome</keyword>
<feature type="domain" description="Hcy-binding" evidence="23">
    <location>
        <begin position="14"/>
        <end position="333"/>
    </location>
</feature>
<evidence type="ECO:0000256" key="11">
    <source>
        <dbReference type="ARBA" id="ARBA00022679"/>
    </source>
</evidence>
<evidence type="ECO:0000256" key="4">
    <source>
        <dbReference type="ARBA" id="ARBA00005178"/>
    </source>
</evidence>
<dbReference type="InterPro" id="IPR036589">
    <property type="entry name" value="HCY_dom_sf"/>
</dbReference>
<keyword evidence="16 21" id="KW-0486">Methionine biosynthesis</keyword>
<evidence type="ECO:0000259" key="24">
    <source>
        <dbReference type="PROSITE" id="PS50972"/>
    </source>
</evidence>
<dbReference type="Gene3D" id="1.10.1240.10">
    <property type="entry name" value="Methionine synthase domain"/>
    <property type="match status" value="1"/>
</dbReference>
<evidence type="ECO:0000256" key="15">
    <source>
        <dbReference type="ARBA" id="ARBA00022833"/>
    </source>
</evidence>
<evidence type="ECO:0000256" key="13">
    <source>
        <dbReference type="ARBA" id="ARBA00022723"/>
    </source>
</evidence>
<dbReference type="Proteomes" id="UP000761574">
    <property type="component" value="Unassembled WGS sequence"/>
</dbReference>
<feature type="binding site" evidence="22">
    <location>
        <position position="319"/>
    </location>
    <ligand>
        <name>Zn(2+)</name>
        <dbReference type="ChEBI" id="CHEBI:29105"/>
    </ligand>
</feature>
<evidence type="ECO:0000259" key="25">
    <source>
        <dbReference type="PROSITE" id="PS50974"/>
    </source>
</evidence>
<dbReference type="InterPro" id="IPR004223">
    <property type="entry name" value="VitB12-dep_Met_synth_activ_dom"/>
</dbReference>
<evidence type="ECO:0000256" key="1">
    <source>
        <dbReference type="ARBA" id="ARBA00001700"/>
    </source>
</evidence>
<dbReference type="InterPro" id="IPR037010">
    <property type="entry name" value="VitB12-dep_Met_synth_activ_sf"/>
</dbReference>
<dbReference type="PROSITE" id="PS51337">
    <property type="entry name" value="B12_BINDING_NTER"/>
    <property type="match status" value="1"/>
</dbReference>
<evidence type="ECO:0000256" key="18">
    <source>
        <dbReference type="ARBA" id="ARBA00025552"/>
    </source>
</evidence>
<keyword evidence="17 21" id="KW-0170">Cobalt</keyword>
<dbReference type="InterPro" id="IPR036594">
    <property type="entry name" value="Meth_synthase_dom"/>
</dbReference>
<evidence type="ECO:0000256" key="9">
    <source>
        <dbReference type="ARBA" id="ARBA00022605"/>
    </source>
</evidence>
<dbReference type="InterPro" id="IPR003759">
    <property type="entry name" value="Cbl-bd_cap"/>
</dbReference>
<comment type="cofactor">
    <cofactor evidence="3 21">
        <name>methylcob(III)alamin</name>
        <dbReference type="ChEBI" id="CHEBI:28115"/>
    </cofactor>
</comment>
<accession>A0ABQ4PAQ4</accession>
<dbReference type="InterPro" id="IPR011005">
    <property type="entry name" value="Dihydropteroate_synth-like_sf"/>
</dbReference>
<dbReference type="InterPro" id="IPR000489">
    <property type="entry name" value="Pterin-binding_dom"/>
</dbReference>
<dbReference type="InterPro" id="IPR011822">
    <property type="entry name" value="MetH"/>
</dbReference>
<dbReference type="PROSITE" id="PS50970">
    <property type="entry name" value="HCY"/>
    <property type="match status" value="1"/>
</dbReference>
<dbReference type="Gene3D" id="3.40.50.280">
    <property type="entry name" value="Cobalamin-binding domain"/>
    <property type="match status" value="1"/>
</dbReference>
<feature type="domain" description="B12-binding N-terminal" evidence="27">
    <location>
        <begin position="662"/>
        <end position="756"/>
    </location>
</feature>
<feature type="domain" description="AdoMet activation" evidence="25">
    <location>
        <begin position="909"/>
        <end position="1240"/>
    </location>
</feature>
<keyword evidence="8 21" id="KW-0489">Methyltransferase</keyword>
<gene>
    <name evidence="28" type="primary">metH</name>
    <name evidence="28" type="ORF">TUM4630_10590</name>
</gene>
<feature type="binding site" evidence="22">
    <location>
        <position position="318"/>
    </location>
    <ligand>
        <name>Zn(2+)</name>
        <dbReference type="ChEBI" id="CHEBI:29105"/>
    </ligand>
</feature>
<dbReference type="InterPro" id="IPR033706">
    <property type="entry name" value="Met_synthase_B12-bd"/>
</dbReference>
<dbReference type="Gene3D" id="3.20.20.330">
    <property type="entry name" value="Homocysteine-binding-like domain"/>
    <property type="match status" value="1"/>
</dbReference>
<proteinExistence type="inferred from homology"/>
<dbReference type="NCBIfam" id="TIGR02082">
    <property type="entry name" value="metH"/>
    <property type="match status" value="1"/>
</dbReference>
<dbReference type="Gene3D" id="3.20.20.20">
    <property type="entry name" value="Dihydropteroate synthase-like"/>
    <property type="match status" value="1"/>
</dbReference>
<comment type="pathway">
    <text evidence="4 21">Amino-acid biosynthesis; L-methionine biosynthesis via de novo pathway; L-methionine from L-homocysteine (MetH route): step 1/1.</text>
</comment>
<comment type="similarity">
    <text evidence="5">Belongs to the vitamin-B12 dependent methionine synthase family.</text>
</comment>
<dbReference type="Pfam" id="PF02310">
    <property type="entry name" value="B12-binding"/>
    <property type="match status" value="1"/>
</dbReference>
<keyword evidence="12 21" id="KW-0949">S-adenosyl-L-methionine</keyword>
<evidence type="ECO:0000256" key="5">
    <source>
        <dbReference type="ARBA" id="ARBA00010398"/>
    </source>
</evidence>
<keyword evidence="14" id="KW-0677">Repeat</keyword>
<dbReference type="SUPFAM" id="SSF82282">
    <property type="entry name" value="Homocysteine S-methyltransferase"/>
    <property type="match status" value="1"/>
</dbReference>
<dbReference type="InterPro" id="IPR006158">
    <property type="entry name" value="Cobalamin-bd"/>
</dbReference>
<evidence type="ECO:0000256" key="17">
    <source>
        <dbReference type="ARBA" id="ARBA00023285"/>
    </source>
</evidence>
<comment type="catalytic activity">
    <reaction evidence="1 21">
        <text>(6S)-5-methyl-5,6,7,8-tetrahydrofolate + L-homocysteine = (6S)-5,6,7,8-tetrahydrofolate + L-methionine</text>
        <dbReference type="Rhea" id="RHEA:11172"/>
        <dbReference type="ChEBI" id="CHEBI:18608"/>
        <dbReference type="ChEBI" id="CHEBI:57453"/>
        <dbReference type="ChEBI" id="CHEBI:57844"/>
        <dbReference type="ChEBI" id="CHEBI:58199"/>
        <dbReference type="EC" id="2.1.1.13"/>
    </reaction>
</comment>
<reference evidence="28 29" key="1">
    <citation type="submission" date="2021-05" db="EMBL/GenBank/DDBJ databases">
        <title>Molecular characterization for Shewanella algae harboring chromosomal blaOXA-55-like strains isolated from clinical and environment sample.</title>
        <authorList>
            <person name="Ohama Y."/>
            <person name="Aoki K."/>
            <person name="Harada S."/>
            <person name="Moriya K."/>
            <person name="Ishii Y."/>
            <person name="Tateda K."/>
        </authorList>
    </citation>
    <scope>NUCLEOTIDE SEQUENCE [LARGE SCALE GENOMIC DNA]</scope>
    <source>
        <strain evidence="28 29">LMG 23746</strain>
    </source>
</reference>
<evidence type="ECO:0000256" key="14">
    <source>
        <dbReference type="ARBA" id="ARBA00022737"/>
    </source>
</evidence>
<dbReference type="PANTHER" id="PTHR45833:SF1">
    <property type="entry name" value="METHIONINE SYNTHASE"/>
    <property type="match status" value="1"/>
</dbReference>
<evidence type="ECO:0000256" key="10">
    <source>
        <dbReference type="ARBA" id="ARBA00022628"/>
    </source>
</evidence>
<evidence type="ECO:0000259" key="26">
    <source>
        <dbReference type="PROSITE" id="PS51332"/>
    </source>
</evidence>
<evidence type="ECO:0000256" key="21">
    <source>
        <dbReference type="PIRNR" id="PIRNR000381"/>
    </source>
</evidence>
<dbReference type="SMART" id="SM01018">
    <property type="entry name" value="B12-binding_2"/>
    <property type="match status" value="1"/>
</dbReference>
<feature type="binding site" evidence="22">
    <location>
        <position position="255"/>
    </location>
    <ligand>
        <name>Zn(2+)</name>
        <dbReference type="ChEBI" id="CHEBI:29105"/>
    </ligand>
</feature>
<keyword evidence="9 21" id="KW-0028">Amino-acid biosynthesis</keyword>
<feature type="domain" description="B12-binding" evidence="26">
    <location>
        <begin position="758"/>
        <end position="893"/>
    </location>
</feature>
<keyword evidence="15 21" id="KW-0862">Zinc</keyword>
<evidence type="ECO:0000313" key="28">
    <source>
        <dbReference type="EMBL" id="GIU44571.1"/>
    </source>
</evidence>
<dbReference type="Pfam" id="PF02965">
    <property type="entry name" value="Met_synt_B12"/>
    <property type="match status" value="1"/>
</dbReference>